<dbReference type="EMBL" id="JAYMYS010000004">
    <property type="protein sequence ID" value="KAK7394468.1"/>
    <property type="molecule type" value="Genomic_DNA"/>
</dbReference>
<name>A0AAN9XJI1_PSOTE</name>
<gene>
    <name evidence="1" type="ORF">VNO78_14996</name>
</gene>
<proteinExistence type="predicted"/>
<evidence type="ECO:0000313" key="2">
    <source>
        <dbReference type="Proteomes" id="UP001386955"/>
    </source>
</evidence>
<dbReference type="Proteomes" id="UP001386955">
    <property type="component" value="Unassembled WGS sequence"/>
</dbReference>
<organism evidence="1 2">
    <name type="scientific">Psophocarpus tetragonolobus</name>
    <name type="common">Winged bean</name>
    <name type="synonym">Dolichos tetragonolobus</name>
    <dbReference type="NCBI Taxonomy" id="3891"/>
    <lineage>
        <taxon>Eukaryota</taxon>
        <taxon>Viridiplantae</taxon>
        <taxon>Streptophyta</taxon>
        <taxon>Embryophyta</taxon>
        <taxon>Tracheophyta</taxon>
        <taxon>Spermatophyta</taxon>
        <taxon>Magnoliopsida</taxon>
        <taxon>eudicotyledons</taxon>
        <taxon>Gunneridae</taxon>
        <taxon>Pentapetalae</taxon>
        <taxon>rosids</taxon>
        <taxon>fabids</taxon>
        <taxon>Fabales</taxon>
        <taxon>Fabaceae</taxon>
        <taxon>Papilionoideae</taxon>
        <taxon>50 kb inversion clade</taxon>
        <taxon>NPAAA clade</taxon>
        <taxon>indigoferoid/millettioid clade</taxon>
        <taxon>Phaseoleae</taxon>
        <taxon>Psophocarpus</taxon>
    </lineage>
</organism>
<sequence length="122" mass="14001">MVGLCSFRDINCSRWRWLEIGKETWGVWESDYLNSDGQDGERERSKPNPNGVLERVCGGRARGTCGVWIDRWFGKGKVGVRKVVGVRWFNLNIVMLIVVPWTETKATKKTLRLYLALALTEL</sequence>
<dbReference type="AlphaFoldDB" id="A0AAN9XJI1"/>
<reference evidence="1 2" key="1">
    <citation type="submission" date="2024-01" db="EMBL/GenBank/DDBJ databases">
        <title>The genomes of 5 underutilized Papilionoideae crops provide insights into root nodulation and disease resistanc.</title>
        <authorList>
            <person name="Jiang F."/>
        </authorList>
    </citation>
    <scope>NUCLEOTIDE SEQUENCE [LARGE SCALE GENOMIC DNA]</scope>
    <source>
        <strain evidence="1">DUOXIRENSHENG_FW03</strain>
        <tissue evidence="1">Leaves</tissue>
    </source>
</reference>
<evidence type="ECO:0000313" key="1">
    <source>
        <dbReference type="EMBL" id="KAK7394468.1"/>
    </source>
</evidence>
<keyword evidence="2" id="KW-1185">Reference proteome</keyword>
<protein>
    <submittedName>
        <fullName evidence="1">Uncharacterized protein</fullName>
    </submittedName>
</protein>
<accession>A0AAN9XJI1</accession>
<comment type="caution">
    <text evidence="1">The sequence shown here is derived from an EMBL/GenBank/DDBJ whole genome shotgun (WGS) entry which is preliminary data.</text>
</comment>